<evidence type="ECO:0000313" key="2">
    <source>
        <dbReference type="Proteomes" id="UP001302321"/>
    </source>
</evidence>
<name>A0AAN6W5N6_9PEZI</name>
<protein>
    <submittedName>
        <fullName evidence="1">Uncharacterized protein</fullName>
    </submittedName>
</protein>
<reference evidence="1" key="2">
    <citation type="submission" date="2023-05" db="EMBL/GenBank/DDBJ databases">
        <authorList>
            <consortium name="Lawrence Berkeley National Laboratory"/>
            <person name="Steindorff A."/>
            <person name="Hensen N."/>
            <person name="Bonometti L."/>
            <person name="Westerberg I."/>
            <person name="Brannstrom I.O."/>
            <person name="Guillou S."/>
            <person name="Cros-Aarteil S."/>
            <person name="Calhoun S."/>
            <person name="Haridas S."/>
            <person name="Kuo A."/>
            <person name="Mondo S."/>
            <person name="Pangilinan J."/>
            <person name="Riley R."/>
            <person name="Labutti K."/>
            <person name="Andreopoulos B."/>
            <person name="Lipzen A."/>
            <person name="Chen C."/>
            <person name="Yanf M."/>
            <person name="Daum C."/>
            <person name="Ng V."/>
            <person name="Clum A."/>
            <person name="Ohm R."/>
            <person name="Martin F."/>
            <person name="Silar P."/>
            <person name="Natvig D."/>
            <person name="Lalanne C."/>
            <person name="Gautier V."/>
            <person name="Ament-Velasquez S.L."/>
            <person name="Kruys A."/>
            <person name="Hutchinson M.I."/>
            <person name="Powell A.J."/>
            <person name="Barry K."/>
            <person name="Miller A.N."/>
            <person name="Grigoriev I.V."/>
            <person name="Debuchy R."/>
            <person name="Gladieux P."/>
            <person name="Thoren M.H."/>
            <person name="Johannesson H."/>
        </authorList>
    </citation>
    <scope>NUCLEOTIDE SEQUENCE</scope>
    <source>
        <strain evidence="1">CBS 892.96</strain>
    </source>
</reference>
<dbReference type="Proteomes" id="UP001302321">
    <property type="component" value="Unassembled WGS sequence"/>
</dbReference>
<organism evidence="1 2">
    <name type="scientific">Triangularia setosa</name>
    <dbReference type="NCBI Taxonomy" id="2587417"/>
    <lineage>
        <taxon>Eukaryota</taxon>
        <taxon>Fungi</taxon>
        <taxon>Dikarya</taxon>
        <taxon>Ascomycota</taxon>
        <taxon>Pezizomycotina</taxon>
        <taxon>Sordariomycetes</taxon>
        <taxon>Sordariomycetidae</taxon>
        <taxon>Sordariales</taxon>
        <taxon>Podosporaceae</taxon>
        <taxon>Triangularia</taxon>
    </lineage>
</organism>
<sequence length="103" mass="11752">MHLGFNFGSLRFVVFFSPDSSAFCCSFFDNHFPQQSNSNITHFTDMANGALNQKRASLGRKYPFFFSTGGEVRVHSLFIIAKPNLEKISFSGKPLYLLFFRSH</sequence>
<evidence type="ECO:0000313" key="1">
    <source>
        <dbReference type="EMBL" id="KAK4175586.1"/>
    </source>
</evidence>
<dbReference type="AlphaFoldDB" id="A0AAN6W5N6"/>
<accession>A0AAN6W5N6</accession>
<reference evidence="1" key="1">
    <citation type="journal article" date="2023" name="Mol. Phylogenet. Evol.">
        <title>Genome-scale phylogeny and comparative genomics of the fungal order Sordariales.</title>
        <authorList>
            <person name="Hensen N."/>
            <person name="Bonometti L."/>
            <person name="Westerberg I."/>
            <person name="Brannstrom I.O."/>
            <person name="Guillou S."/>
            <person name="Cros-Aarteil S."/>
            <person name="Calhoun S."/>
            <person name="Haridas S."/>
            <person name="Kuo A."/>
            <person name="Mondo S."/>
            <person name="Pangilinan J."/>
            <person name="Riley R."/>
            <person name="LaButti K."/>
            <person name="Andreopoulos B."/>
            <person name="Lipzen A."/>
            <person name="Chen C."/>
            <person name="Yan M."/>
            <person name="Daum C."/>
            <person name="Ng V."/>
            <person name="Clum A."/>
            <person name="Steindorff A."/>
            <person name="Ohm R.A."/>
            <person name="Martin F."/>
            <person name="Silar P."/>
            <person name="Natvig D.O."/>
            <person name="Lalanne C."/>
            <person name="Gautier V."/>
            <person name="Ament-Velasquez S.L."/>
            <person name="Kruys A."/>
            <person name="Hutchinson M.I."/>
            <person name="Powell A.J."/>
            <person name="Barry K."/>
            <person name="Miller A.N."/>
            <person name="Grigoriev I.V."/>
            <person name="Debuchy R."/>
            <person name="Gladieux P."/>
            <person name="Hiltunen Thoren M."/>
            <person name="Johannesson H."/>
        </authorList>
    </citation>
    <scope>NUCLEOTIDE SEQUENCE</scope>
    <source>
        <strain evidence="1">CBS 892.96</strain>
    </source>
</reference>
<comment type="caution">
    <text evidence="1">The sequence shown here is derived from an EMBL/GenBank/DDBJ whole genome shotgun (WGS) entry which is preliminary data.</text>
</comment>
<dbReference type="EMBL" id="MU866228">
    <property type="protein sequence ID" value="KAK4175586.1"/>
    <property type="molecule type" value="Genomic_DNA"/>
</dbReference>
<proteinExistence type="predicted"/>
<gene>
    <name evidence="1" type="ORF">QBC36DRAFT_21790</name>
</gene>
<keyword evidence="2" id="KW-1185">Reference proteome</keyword>